<evidence type="ECO:0000256" key="5">
    <source>
        <dbReference type="ARBA" id="ARBA00023136"/>
    </source>
</evidence>
<comment type="subcellular location">
    <subcellularLocation>
        <location evidence="1">Cell membrane</location>
        <topology evidence="1">Multi-pass membrane protein</topology>
    </subcellularLocation>
</comment>
<keyword evidence="4 6" id="KW-1133">Transmembrane helix</keyword>
<comment type="caution">
    <text evidence="8">The sequence shown here is derived from an EMBL/GenBank/DDBJ whole genome shotgun (WGS) entry which is preliminary data.</text>
</comment>
<keyword evidence="2" id="KW-1003">Cell membrane</keyword>
<feature type="transmembrane region" description="Helical" evidence="6">
    <location>
        <begin position="111"/>
        <end position="136"/>
    </location>
</feature>
<keyword evidence="5 6" id="KW-0472">Membrane</keyword>
<feature type="transmembrane region" description="Helical" evidence="6">
    <location>
        <begin position="455"/>
        <end position="488"/>
    </location>
</feature>
<dbReference type="Proteomes" id="UP000241803">
    <property type="component" value="Unassembled WGS sequence"/>
</dbReference>
<dbReference type="GO" id="GO:0005886">
    <property type="term" value="C:plasma membrane"/>
    <property type="evidence" value="ECO:0007669"/>
    <property type="project" value="UniProtKB-SubCell"/>
</dbReference>
<dbReference type="EMBL" id="PYOC01000003">
    <property type="protein sequence ID" value="PSV47643.1"/>
    <property type="molecule type" value="Genomic_DNA"/>
</dbReference>
<evidence type="ECO:0000256" key="2">
    <source>
        <dbReference type="ARBA" id="ARBA00022475"/>
    </source>
</evidence>
<dbReference type="Pfam" id="PF03553">
    <property type="entry name" value="Na_H_antiporter"/>
    <property type="match status" value="1"/>
</dbReference>
<evidence type="ECO:0000256" key="3">
    <source>
        <dbReference type="ARBA" id="ARBA00022692"/>
    </source>
</evidence>
<protein>
    <submittedName>
        <fullName evidence="8">Sodium:proton exchanger</fullName>
    </submittedName>
</protein>
<reference evidence="8 9" key="1">
    <citation type="submission" date="2018-03" db="EMBL/GenBank/DDBJ databases">
        <title>Whole genome sequencing of Histamine producing bacteria.</title>
        <authorList>
            <person name="Butler K."/>
        </authorList>
    </citation>
    <scope>NUCLEOTIDE SEQUENCE [LARGE SCALE GENOMIC DNA]</scope>
    <source>
        <strain evidence="8 9">ATCC 19614</strain>
    </source>
</reference>
<name>A0A2T3L9K4_9GAMM</name>
<evidence type="ECO:0000256" key="1">
    <source>
        <dbReference type="ARBA" id="ARBA00004651"/>
    </source>
</evidence>
<evidence type="ECO:0000259" key="7">
    <source>
        <dbReference type="Pfam" id="PF03553"/>
    </source>
</evidence>
<evidence type="ECO:0000256" key="6">
    <source>
        <dbReference type="SAM" id="Phobius"/>
    </source>
</evidence>
<dbReference type="PANTHER" id="PTHR43478">
    <property type="entry name" value="NA+/H+ ANTIPORTER-RELATED"/>
    <property type="match status" value="1"/>
</dbReference>
<feature type="transmembrane region" description="Helical" evidence="6">
    <location>
        <begin position="194"/>
        <end position="213"/>
    </location>
</feature>
<proteinExistence type="predicted"/>
<feature type="domain" description="Na+/H+ antiporter NhaC-like C-terminal" evidence="7">
    <location>
        <begin position="157"/>
        <end position="466"/>
    </location>
</feature>
<accession>A0A2T3L9K4</accession>
<evidence type="ECO:0000256" key="4">
    <source>
        <dbReference type="ARBA" id="ARBA00022989"/>
    </source>
</evidence>
<sequence>MEQTDVTSLIPIIITLILSLSTRNVVIGLFGGVLSGVVMLNGFNPLDTFGVLVKDHLVPQLTDSYNAGVLVLLVFIGGFVALMEQSGGGHAFAQKVTHWVSTKCRAQISSWFGGIFIFFSDLGTPLIVGPVFRPLFDKLKLSRQKLAFIIDSTSSPVAILIPFIGWGVYIMGLIQKEFTALNVDITDWEAFVRAIPFQFYAFLAIFIVPLVAFKKLDFGPMAEAEEKAQRGIITGGTKESLTAFTHKNAKSSFVWAPLLVMAVVLISMLAPLGFPFEKISGSSFRAALSSAYFFAAITLIGLMALYKVRNFSDGISVYLKGMGNMMQVAIILILAWTLSGVGKDLGTAAYIAEQAQTGFPHWLVPAVAFLLSAIISFATGSSWGTFAIMMPLVIPTAIAIDAPLYACIGAVLSGGLFGDHCSPISETTILSSTGSGCDQFEHFRTQLPYALLNGFIALVSFVIAGVMNTPLILIGALIVQACLVFALAKVHQRHLKNKHVIAAL</sequence>
<feature type="transmembrane region" description="Helical" evidence="6">
    <location>
        <begin position="157"/>
        <end position="174"/>
    </location>
</feature>
<feature type="transmembrane region" description="Helical" evidence="6">
    <location>
        <begin position="253"/>
        <end position="274"/>
    </location>
</feature>
<feature type="transmembrane region" description="Helical" evidence="6">
    <location>
        <begin position="286"/>
        <end position="305"/>
    </location>
</feature>
<feature type="transmembrane region" description="Helical" evidence="6">
    <location>
        <begin position="359"/>
        <end position="380"/>
    </location>
</feature>
<keyword evidence="9" id="KW-1185">Reference proteome</keyword>
<evidence type="ECO:0000313" key="8">
    <source>
        <dbReference type="EMBL" id="PSV47643.1"/>
    </source>
</evidence>
<dbReference type="InterPro" id="IPR018461">
    <property type="entry name" value="Na/H_Antiport_NhaC-like_C"/>
</dbReference>
<feature type="transmembrane region" description="Helical" evidence="6">
    <location>
        <begin position="64"/>
        <end position="83"/>
    </location>
</feature>
<dbReference type="AlphaFoldDB" id="A0A2T3L9K4"/>
<organism evidence="8 9">
    <name type="scientific">Photobacterium indicum</name>
    <dbReference type="NCBI Taxonomy" id="81447"/>
    <lineage>
        <taxon>Bacteria</taxon>
        <taxon>Pseudomonadati</taxon>
        <taxon>Pseudomonadota</taxon>
        <taxon>Gammaproteobacteria</taxon>
        <taxon>Vibrionales</taxon>
        <taxon>Vibrionaceae</taxon>
        <taxon>Photobacterium</taxon>
    </lineage>
</organism>
<dbReference type="RefSeq" id="WP_107253801.1">
    <property type="nucleotide sequence ID" value="NZ_PYOC01000003.1"/>
</dbReference>
<feature type="transmembrane region" description="Helical" evidence="6">
    <location>
        <begin position="392"/>
        <end position="417"/>
    </location>
</feature>
<gene>
    <name evidence="8" type="ORF">C9J47_12335</name>
</gene>
<keyword evidence="3 6" id="KW-0812">Transmembrane</keyword>
<evidence type="ECO:0000313" key="9">
    <source>
        <dbReference type="Proteomes" id="UP000241803"/>
    </source>
</evidence>
<dbReference type="PANTHER" id="PTHR43478:SF1">
    <property type="entry name" value="NA+_H+ ANTIPORTER NHAC-LIKE C-TERMINAL DOMAIN-CONTAINING PROTEIN"/>
    <property type="match status" value="1"/>
</dbReference>
<feature type="transmembrane region" description="Helical" evidence="6">
    <location>
        <begin position="317"/>
        <end position="339"/>
    </location>
</feature>